<comment type="caution">
    <text evidence="1">The sequence shown here is derived from an EMBL/GenBank/DDBJ whole genome shotgun (WGS) entry which is preliminary data.</text>
</comment>
<evidence type="ECO:0000313" key="1">
    <source>
        <dbReference type="EMBL" id="KAJ3572010.1"/>
    </source>
</evidence>
<sequence length="277" mass="32119">MEKPKPEGSGEGLKVIHASLFRMGTNSVAEAYHILGYNVHHALMFKTERTNWNRIEEAAEATWPETPGARPHPPFTREDWDELWGSRYEIITDLASTFTIELIKAYPDAKVVIVQRDFEPWWYSFENSLKGRVFGQPRSFIISFVTNTFLGIRPNQSMRKNLLGFFGVKSHRQITKARAKEVYDEFYRTIREIVPPENRLEYKVGDGWEPLCEFLGKEVPQDTPFPRKNDALALRKEASVRYREFAVASMKVIVRNTITKVLPACACGWVAYRWLKI</sequence>
<gene>
    <name evidence="1" type="ORF">NPX13_g5191</name>
</gene>
<evidence type="ECO:0008006" key="3">
    <source>
        <dbReference type="Google" id="ProtNLM"/>
    </source>
</evidence>
<dbReference type="Proteomes" id="UP001148614">
    <property type="component" value="Unassembled WGS sequence"/>
</dbReference>
<keyword evidence="2" id="KW-1185">Reference proteome</keyword>
<dbReference type="PANTHER" id="PTHR36978:SF4">
    <property type="entry name" value="P-LOOP CONTAINING NUCLEOSIDE TRIPHOSPHATE HYDROLASE PROTEIN"/>
    <property type="match status" value="1"/>
</dbReference>
<proteinExistence type="predicted"/>
<dbReference type="Pfam" id="PF17784">
    <property type="entry name" value="Sulfotransfer_4"/>
    <property type="match status" value="1"/>
</dbReference>
<organism evidence="1 2">
    <name type="scientific">Xylaria arbuscula</name>
    <dbReference type="NCBI Taxonomy" id="114810"/>
    <lineage>
        <taxon>Eukaryota</taxon>
        <taxon>Fungi</taxon>
        <taxon>Dikarya</taxon>
        <taxon>Ascomycota</taxon>
        <taxon>Pezizomycotina</taxon>
        <taxon>Sordariomycetes</taxon>
        <taxon>Xylariomycetidae</taxon>
        <taxon>Xylariales</taxon>
        <taxon>Xylariaceae</taxon>
        <taxon>Xylaria</taxon>
    </lineage>
</organism>
<dbReference type="PANTHER" id="PTHR36978">
    <property type="entry name" value="P-LOOP CONTAINING NUCLEOTIDE TRIPHOSPHATE HYDROLASE"/>
    <property type="match status" value="1"/>
</dbReference>
<dbReference type="InterPro" id="IPR027417">
    <property type="entry name" value="P-loop_NTPase"/>
</dbReference>
<dbReference type="EMBL" id="JANPWZ010000799">
    <property type="protein sequence ID" value="KAJ3572010.1"/>
    <property type="molecule type" value="Genomic_DNA"/>
</dbReference>
<dbReference type="InterPro" id="IPR040632">
    <property type="entry name" value="Sulfotransfer_4"/>
</dbReference>
<name>A0A9W8TMM2_9PEZI</name>
<reference evidence="1" key="1">
    <citation type="submission" date="2022-07" db="EMBL/GenBank/DDBJ databases">
        <title>Genome Sequence of Xylaria arbuscula.</title>
        <authorList>
            <person name="Buettner E."/>
        </authorList>
    </citation>
    <scope>NUCLEOTIDE SEQUENCE</scope>
    <source>
        <strain evidence="1">VT107</strain>
    </source>
</reference>
<dbReference type="AlphaFoldDB" id="A0A9W8TMM2"/>
<dbReference type="SUPFAM" id="SSF52540">
    <property type="entry name" value="P-loop containing nucleoside triphosphate hydrolases"/>
    <property type="match status" value="1"/>
</dbReference>
<evidence type="ECO:0000313" key="2">
    <source>
        <dbReference type="Proteomes" id="UP001148614"/>
    </source>
</evidence>
<dbReference type="VEuPathDB" id="FungiDB:F4678DRAFT_363084"/>
<protein>
    <recommendedName>
        <fullName evidence="3">Efflux pump antibiotic resistance protein</fullName>
    </recommendedName>
</protein>
<accession>A0A9W8TMM2</accession>
<dbReference type="Gene3D" id="3.40.50.300">
    <property type="entry name" value="P-loop containing nucleotide triphosphate hydrolases"/>
    <property type="match status" value="1"/>
</dbReference>